<dbReference type="Proteomes" id="UP001501074">
    <property type="component" value="Unassembled WGS sequence"/>
</dbReference>
<organism evidence="2 3">
    <name type="scientific">Kineosporia mesophila</name>
    <dbReference type="NCBI Taxonomy" id="566012"/>
    <lineage>
        <taxon>Bacteria</taxon>
        <taxon>Bacillati</taxon>
        <taxon>Actinomycetota</taxon>
        <taxon>Actinomycetes</taxon>
        <taxon>Kineosporiales</taxon>
        <taxon>Kineosporiaceae</taxon>
        <taxon>Kineosporia</taxon>
    </lineage>
</organism>
<feature type="domain" description="SnoaL-like" evidence="1">
    <location>
        <begin position="15"/>
        <end position="112"/>
    </location>
</feature>
<dbReference type="Pfam" id="PF12680">
    <property type="entry name" value="SnoaL_2"/>
    <property type="match status" value="1"/>
</dbReference>
<dbReference type="EMBL" id="BAAAZO010000008">
    <property type="protein sequence ID" value="GAA3621367.1"/>
    <property type="molecule type" value="Genomic_DNA"/>
</dbReference>
<sequence length="119" mass="12422">MDETVTTLMRANLIEIFGQRDAALRDAAARRTYTEDIVFGDPEGEVTGIDAVVGKAQALLDGVPADFVFAEVGPLYAGAGEAALAWTFGPAGGEPAVRGIDIATITDGRISHLRTFLAG</sequence>
<comment type="caution">
    <text evidence="2">The sequence shown here is derived from an EMBL/GenBank/DDBJ whole genome shotgun (WGS) entry which is preliminary data.</text>
</comment>
<accession>A0ABP6ZWS4</accession>
<dbReference type="InterPro" id="IPR032710">
    <property type="entry name" value="NTF2-like_dom_sf"/>
</dbReference>
<dbReference type="InterPro" id="IPR037401">
    <property type="entry name" value="SnoaL-like"/>
</dbReference>
<evidence type="ECO:0000313" key="2">
    <source>
        <dbReference type="EMBL" id="GAA3621367.1"/>
    </source>
</evidence>
<dbReference type="SUPFAM" id="SSF54427">
    <property type="entry name" value="NTF2-like"/>
    <property type="match status" value="1"/>
</dbReference>
<evidence type="ECO:0000259" key="1">
    <source>
        <dbReference type="Pfam" id="PF12680"/>
    </source>
</evidence>
<name>A0ABP6ZWS4_9ACTN</name>
<dbReference type="RefSeq" id="WP_231487087.1">
    <property type="nucleotide sequence ID" value="NZ_BAAAZO010000008.1"/>
</dbReference>
<gene>
    <name evidence="2" type="ORF">GCM10022223_42810</name>
</gene>
<proteinExistence type="predicted"/>
<reference evidence="3" key="1">
    <citation type="journal article" date="2019" name="Int. J. Syst. Evol. Microbiol.">
        <title>The Global Catalogue of Microorganisms (GCM) 10K type strain sequencing project: providing services to taxonomists for standard genome sequencing and annotation.</title>
        <authorList>
            <consortium name="The Broad Institute Genomics Platform"/>
            <consortium name="The Broad Institute Genome Sequencing Center for Infectious Disease"/>
            <person name="Wu L."/>
            <person name="Ma J."/>
        </authorList>
    </citation>
    <scope>NUCLEOTIDE SEQUENCE [LARGE SCALE GENOMIC DNA]</scope>
    <source>
        <strain evidence="3">JCM 16902</strain>
    </source>
</reference>
<protein>
    <recommendedName>
        <fullName evidence="1">SnoaL-like domain-containing protein</fullName>
    </recommendedName>
</protein>
<keyword evidence="3" id="KW-1185">Reference proteome</keyword>
<evidence type="ECO:0000313" key="3">
    <source>
        <dbReference type="Proteomes" id="UP001501074"/>
    </source>
</evidence>
<dbReference type="Gene3D" id="3.10.450.50">
    <property type="match status" value="1"/>
</dbReference>